<dbReference type="Proteomes" id="UP001177744">
    <property type="component" value="Unassembled WGS sequence"/>
</dbReference>
<dbReference type="Gene3D" id="1.25.40.20">
    <property type="entry name" value="Ankyrin repeat-containing domain"/>
    <property type="match status" value="1"/>
</dbReference>
<dbReference type="EMBL" id="JAULJE010000012">
    <property type="protein sequence ID" value="KAK1336945.1"/>
    <property type="molecule type" value="Genomic_DNA"/>
</dbReference>
<keyword evidence="2" id="KW-0040">ANK repeat</keyword>
<dbReference type="SUPFAM" id="SSF48403">
    <property type="entry name" value="Ankyrin repeat"/>
    <property type="match status" value="1"/>
</dbReference>
<proteinExistence type="predicted"/>
<evidence type="ECO:0000313" key="3">
    <source>
        <dbReference type="EMBL" id="KAK1336945.1"/>
    </source>
</evidence>
<dbReference type="InterPro" id="IPR002110">
    <property type="entry name" value="Ankyrin_rpt"/>
</dbReference>
<reference evidence="3" key="1">
    <citation type="submission" date="2023-06" db="EMBL/GenBank/DDBJ databases">
        <title>Reference genome for the Northern bat (Eptesicus nilssonii), a most northern bat species.</title>
        <authorList>
            <person name="Laine V.N."/>
            <person name="Pulliainen A.T."/>
            <person name="Lilley T.M."/>
        </authorList>
    </citation>
    <scope>NUCLEOTIDE SEQUENCE</scope>
    <source>
        <strain evidence="3">BLF_Eptnil</strain>
        <tissue evidence="3">Kidney</tissue>
    </source>
</reference>
<gene>
    <name evidence="3" type="ORF">QTO34_002983</name>
</gene>
<dbReference type="InterPro" id="IPR050889">
    <property type="entry name" value="Dendritic_Spine_Reg/Scaffold"/>
</dbReference>
<dbReference type="GO" id="GO:0061001">
    <property type="term" value="P:regulation of dendritic spine morphogenesis"/>
    <property type="evidence" value="ECO:0007669"/>
    <property type="project" value="TreeGrafter"/>
</dbReference>
<evidence type="ECO:0000313" key="4">
    <source>
        <dbReference type="Proteomes" id="UP001177744"/>
    </source>
</evidence>
<dbReference type="AlphaFoldDB" id="A0AA40LL36"/>
<organism evidence="3 4">
    <name type="scientific">Cnephaeus nilssonii</name>
    <name type="common">Northern bat</name>
    <name type="synonym">Eptesicus nilssonii</name>
    <dbReference type="NCBI Taxonomy" id="3371016"/>
    <lineage>
        <taxon>Eukaryota</taxon>
        <taxon>Metazoa</taxon>
        <taxon>Chordata</taxon>
        <taxon>Craniata</taxon>
        <taxon>Vertebrata</taxon>
        <taxon>Euteleostomi</taxon>
        <taxon>Mammalia</taxon>
        <taxon>Eutheria</taxon>
        <taxon>Laurasiatheria</taxon>
        <taxon>Chiroptera</taxon>
        <taxon>Yangochiroptera</taxon>
        <taxon>Vespertilionidae</taxon>
        <taxon>Cnephaeus</taxon>
    </lineage>
</organism>
<dbReference type="PANTHER" id="PTHR24166">
    <property type="entry name" value="ROLLING PEBBLES, ISOFORM B"/>
    <property type="match status" value="1"/>
</dbReference>
<comment type="caution">
    <text evidence="3">The sequence shown here is derived from an EMBL/GenBank/DDBJ whole genome shotgun (WGS) entry which is preliminary data.</text>
</comment>
<accession>A0AA40LL36</accession>
<evidence type="ECO:0000256" key="1">
    <source>
        <dbReference type="ARBA" id="ARBA00022737"/>
    </source>
</evidence>
<dbReference type="Pfam" id="PF12796">
    <property type="entry name" value="Ank_2"/>
    <property type="match status" value="1"/>
</dbReference>
<dbReference type="GO" id="GO:0043197">
    <property type="term" value="C:dendritic spine"/>
    <property type="evidence" value="ECO:0007669"/>
    <property type="project" value="TreeGrafter"/>
</dbReference>
<keyword evidence="1" id="KW-0677">Repeat</keyword>
<keyword evidence="4" id="KW-1185">Reference proteome</keyword>
<dbReference type="PANTHER" id="PTHR24166:SF21">
    <property type="entry name" value="PROTEIN TANC2"/>
    <property type="match status" value="1"/>
</dbReference>
<dbReference type="InterPro" id="IPR036770">
    <property type="entry name" value="Ankyrin_rpt-contain_sf"/>
</dbReference>
<protein>
    <submittedName>
        <fullName evidence="3">Uncharacterized protein</fullName>
    </submittedName>
</protein>
<sequence length="118" mass="12470">MVTFAPAFQLDHLDKKGQCALVHSALRGHSDVLQYLLACEWSAGAPQPGALKKSHALQQALTAAASMGHSSVVECLLGLEKEHEIDVNGTDTLWGETGNYGSTAYSLGQPDVVAPIRA</sequence>
<name>A0AA40LL36_CNENI</name>
<evidence type="ECO:0000256" key="2">
    <source>
        <dbReference type="ARBA" id="ARBA00023043"/>
    </source>
</evidence>